<feature type="compositionally biased region" description="Polar residues" evidence="1">
    <location>
        <begin position="1"/>
        <end position="18"/>
    </location>
</feature>
<evidence type="ECO:0000313" key="2">
    <source>
        <dbReference type="EMBL" id="KAK0746642.1"/>
    </source>
</evidence>
<sequence length="464" mass="49695">MATSPGENARPNYSSLRQHYNGDSPAGQENTILTPQGATAPNPHVYLGYNTNDSDEKRPALIASPSDEALASHPREHANAGSASTLGMFLPPFRTSSLRAQTSPRDAADATAAARVLTMGGMFRLRTFSFEGEDDDKENDPNMPVPSPVPSMSEEALAPDNGRPVLTEIDVVNDNGLGGQGFRSPSSSYPSEGGARSPELTVSPPMTFGRRLLSSLESFGFGNPHMESLTSELALSEGGVRSDGQLSVGAPVDNSGAGTEENIKLGGLQEASPPAPAPTPAAVEDTPSTTNTDTVRRHIILPDLYESENESTDDGNMDPNISTRCLPRFSMDPAQAAAALANDGFEDIDLRPSTSKRSGVSTLKQRLAGMSVLSPVKVKKWFVRRYRASRRGSREIVDRVGRRRKARMSHKFAEKKSKGKKVVGNTDSKRVGSRRSVTLTRMFSLLLAGGEGEKKGEKKEVVEA</sequence>
<organism evidence="2 3">
    <name type="scientific">Schizothecium vesticola</name>
    <dbReference type="NCBI Taxonomy" id="314040"/>
    <lineage>
        <taxon>Eukaryota</taxon>
        <taxon>Fungi</taxon>
        <taxon>Dikarya</taxon>
        <taxon>Ascomycota</taxon>
        <taxon>Pezizomycotina</taxon>
        <taxon>Sordariomycetes</taxon>
        <taxon>Sordariomycetidae</taxon>
        <taxon>Sordariales</taxon>
        <taxon>Schizotheciaceae</taxon>
        <taxon>Schizothecium</taxon>
    </lineage>
</organism>
<evidence type="ECO:0000313" key="3">
    <source>
        <dbReference type="Proteomes" id="UP001172155"/>
    </source>
</evidence>
<evidence type="ECO:0000256" key="1">
    <source>
        <dbReference type="SAM" id="MobiDB-lite"/>
    </source>
</evidence>
<dbReference type="EMBL" id="JAUKUD010000004">
    <property type="protein sequence ID" value="KAK0746642.1"/>
    <property type="molecule type" value="Genomic_DNA"/>
</dbReference>
<proteinExistence type="predicted"/>
<feature type="compositionally biased region" description="Polar residues" evidence="1">
    <location>
        <begin position="27"/>
        <end position="39"/>
    </location>
</feature>
<feature type="region of interest" description="Disordered" evidence="1">
    <location>
        <begin position="237"/>
        <end position="293"/>
    </location>
</feature>
<feature type="region of interest" description="Disordered" evidence="1">
    <location>
        <begin position="413"/>
        <end position="434"/>
    </location>
</feature>
<comment type="caution">
    <text evidence="2">The sequence shown here is derived from an EMBL/GenBank/DDBJ whole genome shotgun (WGS) entry which is preliminary data.</text>
</comment>
<keyword evidence="3" id="KW-1185">Reference proteome</keyword>
<dbReference type="AlphaFoldDB" id="A0AA40K5V5"/>
<protein>
    <submittedName>
        <fullName evidence="2">Uncharacterized protein</fullName>
    </submittedName>
</protein>
<accession>A0AA40K5V5</accession>
<feature type="region of interest" description="Disordered" evidence="1">
    <location>
        <begin position="1"/>
        <end position="90"/>
    </location>
</feature>
<feature type="region of interest" description="Disordered" evidence="1">
    <location>
        <begin position="130"/>
        <end position="206"/>
    </location>
</feature>
<name>A0AA40K5V5_9PEZI</name>
<dbReference type="Proteomes" id="UP001172155">
    <property type="component" value="Unassembled WGS sequence"/>
</dbReference>
<gene>
    <name evidence="2" type="ORF">B0T18DRAFT_156134</name>
</gene>
<reference evidence="2" key="1">
    <citation type="submission" date="2023-06" db="EMBL/GenBank/DDBJ databases">
        <title>Genome-scale phylogeny and comparative genomics of the fungal order Sordariales.</title>
        <authorList>
            <consortium name="Lawrence Berkeley National Laboratory"/>
            <person name="Hensen N."/>
            <person name="Bonometti L."/>
            <person name="Westerberg I."/>
            <person name="Brannstrom I.O."/>
            <person name="Guillou S."/>
            <person name="Cros-Aarteil S."/>
            <person name="Calhoun S."/>
            <person name="Haridas S."/>
            <person name="Kuo A."/>
            <person name="Mondo S."/>
            <person name="Pangilinan J."/>
            <person name="Riley R."/>
            <person name="LaButti K."/>
            <person name="Andreopoulos B."/>
            <person name="Lipzen A."/>
            <person name="Chen C."/>
            <person name="Yanf M."/>
            <person name="Daum C."/>
            <person name="Ng V."/>
            <person name="Clum A."/>
            <person name="Steindorff A."/>
            <person name="Ohm R."/>
            <person name="Martin F."/>
            <person name="Silar P."/>
            <person name="Natvig D."/>
            <person name="Lalanne C."/>
            <person name="Gautier V."/>
            <person name="Ament-velasquez S.L."/>
            <person name="Kruys A."/>
            <person name="Hutchinson M.I."/>
            <person name="Powell A.J."/>
            <person name="Barry K."/>
            <person name="Miller A.N."/>
            <person name="Grigoriev I.V."/>
            <person name="Debuchy R."/>
            <person name="Gladieux P."/>
            <person name="Thoren M.H."/>
            <person name="Johannesson H."/>
        </authorList>
    </citation>
    <scope>NUCLEOTIDE SEQUENCE</scope>
    <source>
        <strain evidence="2">SMH3187-1</strain>
    </source>
</reference>